<proteinExistence type="predicted"/>
<accession>A0A9D5P0P6</accession>
<gene>
    <name evidence="2" type="ORF">E7101_02640</name>
</gene>
<evidence type="ECO:0008006" key="4">
    <source>
        <dbReference type="Google" id="ProtNLM"/>
    </source>
</evidence>
<evidence type="ECO:0000256" key="1">
    <source>
        <dbReference type="SAM" id="Coils"/>
    </source>
</evidence>
<keyword evidence="1" id="KW-0175">Coiled coil</keyword>
<evidence type="ECO:0000313" key="2">
    <source>
        <dbReference type="EMBL" id="MBE6269832.1"/>
    </source>
</evidence>
<dbReference type="AlphaFoldDB" id="A0A9D5P0P6"/>
<name>A0A9D5P0P6_XYLRU</name>
<sequence>MATIAKASEHIKPCNIAQCERHNRRDPDYIASLNPARLYIRTDLTHNNECYIAPCMESRTLPQHYDFLKALVKERTGRAMQEKDVEYKDKNGKIRVRKGSSPIREGVVNIKPDTTIDDLLHYVNRVHEKWGITAIQIHMHRDEGHYENPEDKSTWQPNLHAHIIWDWIDHSTGKSFKLNADDMSQIQDMVAETLEMERGKRKAETGAAHLERNEYILKVQEEKKEKLQKEIDAEEAKAAKMAQASLFDKMFNAGLSPSVRKAFEEKDAAHKEELRQATTAVNEEGLPYMWTSGSKKGQNLTWEELAKCREREKKDAAIKAEADKQAAVTRAKADAKAEHDVEMAKTRAEYELRIKKERLAVKDDGTPLCWKGGNRNGQQLTKDEAIKWLGGQLKVSQTVNSALLDRLRVLRDLLFATCSMNFKRVVEIIADQWKAGMKHFAKGMKDFIWSAISVEKTEAGRKSYVDDAVHFAKILAKTDPDLELDDKALKPLYDDALKIADGTWESYHQKRDQLFDAAVIALVEMGNCQNQRHLNQKQANIIEAFLAFDGGDRTQLCEEIWNVSSPKVNYYWRDGTFDALEELRTKELNHRTYGYGRGL</sequence>
<reference evidence="2" key="1">
    <citation type="submission" date="2019-04" db="EMBL/GenBank/DDBJ databases">
        <title>Evolution of Biomass-Degrading Anaerobic Consortia Revealed by Metagenomics.</title>
        <authorList>
            <person name="Peng X."/>
        </authorList>
    </citation>
    <scope>NUCLEOTIDE SEQUENCE</scope>
    <source>
        <strain evidence="2">SIG140</strain>
    </source>
</reference>
<dbReference type="EMBL" id="SUYC01000002">
    <property type="protein sequence ID" value="MBE6269832.1"/>
    <property type="molecule type" value="Genomic_DNA"/>
</dbReference>
<dbReference type="Proteomes" id="UP000806522">
    <property type="component" value="Unassembled WGS sequence"/>
</dbReference>
<feature type="coiled-coil region" evidence="1">
    <location>
        <begin position="210"/>
        <end position="244"/>
    </location>
</feature>
<organism evidence="2 3">
    <name type="scientific">Xylanibacter ruminicola</name>
    <name type="common">Prevotella ruminicola</name>
    <dbReference type="NCBI Taxonomy" id="839"/>
    <lineage>
        <taxon>Bacteria</taxon>
        <taxon>Pseudomonadati</taxon>
        <taxon>Bacteroidota</taxon>
        <taxon>Bacteroidia</taxon>
        <taxon>Bacteroidales</taxon>
        <taxon>Prevotellaceae</taxon>
        <taxon>Xylanibacter</taxon>
    </lineage>
</organism>
<protein>
    <recommendedName>
        <fullName evidence="4">Mobilization protein</fullName>
    </recommendedName>
</protein>
<comment type="caution">
    <text evidence="2">The sequence shown here is derived from an EMBL/GenBank/DDBJ whole genome shotgun (WGS) entry which is preliminary data.</text>
</comment>
<evidence type="ECO:0000313" key="3">
    <source>
        <dbReference type="Proteomes" id="UP000806522"/>
    </source>
</evidence>